<dbReference type="RefSeq" id="YP_009303199.1">
    <property type="nucleotide sequence ID" value="NC_031253.1"/>
</dbReference>
<protein>
    <submittedName>
        <fullName evidence="1">Excise</fullName>
    </submittedName>
</protein>
<evidence type="ECO:0000313" key="1">
    <source>
        <dbReference type="EMBL" id="AMQ66987.1"/>
    </source>
</evidence>
<proteinExistence type="predicted"/>
<evidence type="ECO:0000313" key="2">
    <source>
        <dbReference type="Proteomes" id="UP000201826"/>
    </source>
</evidence>
<gene>
    <name evidence="1" type="primary">52</name>
    <name evidence="1" type="ORF">SEA_BIPPER_52</name>
</gene>
<dbReference type="EMBL" id="KU728633">
    <property type="protein sequence ID" value="AMQ66987.1"/>
    <property type="molecule type" value="Genomic_DNA"/>
</dbReference>
<accession>A0A142F2I0</accession>
<dbReference type="GeneID" id="29125773"/>
<name>A0A142F2I0_9CAUD</name>
<sequence length="74" mass="8133">MTDTTATTSDPPEPELTARQAAAEFGVPQRVFQYAAQRGLIPNRRVGNAYLLNRSGCAAYATAYRSRRRDRAAS</sequence>
<keyword evidence="2" id="KW-1185">Reference proteome</keyword>
<dbReference type="KEGG" id="vg:29125773"/>
<reference evidence="2" key="1">
    <citation type="submission" date="2016-02" db="EMBL/GenBank/DDBJ databases">
        <authorList>
            <person name="Isern S."/>
            <person name="Barcellona C.M."/>
            <person name="Dozier K.D."/>
            <person name="Faust J.M."/>
            <person name="Fedrick A.J."/>
            <person name="Gagliardi L.E."/>
            <person name="Gatt S.M."/>
            <person name="Gleason P.S."/>
            <person name="Gomez E.A."/>
            <person name="Hoffman A.M."/>
            <person name="Jenkins M."/>
            <person name="Jones M.J."/>
            <person name="Lang J.F."/>
            <person name="Lequay S.M."/>
            <person name="Mars P.J."/>
            <person name="Mtchedlidze N."/>
            <person name="Osking Z.B."/>
            <person name="Paul L.M."/>
            <person name="Pica A.N."/>
            <person name="Robison M.D."/>
            <person name="Rodriguez D."/>
            <person name="Rosales K.A."/>
            <person name="Saravis L.E."/>
            <person name="Sisson B.M."/>
            <person name="Tan A.L."/>
            <person name="Voltaire R."/>
            <person name="Michael S.F."/>
            <person name="Warner M.H."/>
            <person name="Bradley K.W."/>
            <person name="Asai D.J."/>
            <person name="Bowman C.A."/>
            <person name="Russell D.A."/>
            <person name="Pope W.H."/>
            <person name="Jacobs-Sera D."/>
            <person name="Hendrix R.W."/>
            <person name="Hatfull G.F."/>
        </authorList>
    </citation>
    <scope>NUCLEOTIDE SEQUENCE [LARGE SCALE GENOMIC DNA]</scope>
</reference>
<dbReference type="Proteomes" id="UP000201826">
    <property type="component" value="Segment"/>
</dbReference>
<organism evidence="1 2">
    <name type="scientific">Mycobacterium phage Bipper</name>
    <dbReference type="NCBI Taxonomy" id="1805457"/>
    <lineage>
        <taxon>Viruses</taxon>
        <taxon>Duplodnaviria</taxon>
        <taxon>Heunggongvirae</taxon>
        <taxon>Uroviricota</taxon>
        <taxon>Caudoviricetes</taxon>
        <taxon>Bippervirus</taxon>
        <taxon>Bippervirus bipper</taxon>
    </lineage>
</organism>